<dbReference type="GO" id="GO:0003724">
    <property type="term" value="F:RNA helicase activity"/>
    <property type="evidence" value="ECO:0007669"/>
    <property type="project" value="TreeGrafter"/>
</dbReference>
<organism evidence="11 12">
    <name type="scientific">Streptomyces albus</name>
    <dbReference type="NCBI Taxonomy" id="1888"/>
    <lineage>
        <taxon>Bacteria</taxon>
        <taxon>Bacillati</taxon>
        <taxon>Actinomycetota</taxon>
        <taxon>Actinomycetes</taxon>
        <taxon>Kitasatosporales</taxon>
        <taxon>Streptomycetaceae</taxon>
        <taxon>Streptomyces</taxon>
    </lineage>
</organism>
<evidence type="ECO:0000256" key="9">
    <source>
        <dbReference type="ARBA" id="ARBA00023118"/>
    </source>
</evidence>
<evidence type="ECO:0000256" key="5">
    <source>
        <dbReference type="ARBA" id="ARBA00022741"/>
    </source>
</evidence>
<dbReference type="Gene3D" id="1.10.3210.30">
    <property type="match status" value="1"/>
</dbReference>
<dbReference type="NCBIfam" id="TIGR01587">
    <property type="entry name" value="cas3_core"/>
    <property type="match status" value="1"/>
</dbReference>
<dbReference type="InterPro" id="IPR054712">
    <property type="entry name" value="Cas3-like_dom"/>
</dbReference>
<evidence type="ECO:0000256" key="1">
    <source>
        <dbReference type="ARBA" id="ARBA00006847"/>
    </source>
</evidence>
<dbReference type="PANTHER" id="PTHR47963">
    <property type="entry name" value="DEAD-BOX ATP-DEPENDENT RNA HELICASE 47, MITOCHONDRIAL"/>
    <property type="match status" value="1"/>
</dbReference>
<protein>
    <submittedName>
        <fullName evidence="11">CRISPR-associated helicase Cas3</fullName>
    </submittedName>
</protein>
<evidence type="ECO:0000313" key="11">
    <source>
        <dbReference type="EMBL" id="TGG78467.1"/>
    </source>
</evidence>
<dbReference type="InterPro" id="IPR001650">
    <property type="entry name" value="Helicase_C-like"/>
</dbReference>
<dbReference type="CDD" id="cd17930">
    <property type="entry name" value="DEXHc_cas3"/>
    <property type="match status" value="1"/>
</dbReference>
<dbReference type="GO" id="GO:0005524">
    <property type="term" value="F:ATP binding"/>
    <property type="evidence" value="ECO:0007669"/>
    <property type="project" value="UniProtKB-KW"/>
</dbReference>
<dbReference type="InterPro" id="IPR006483">
    <property type="entry name" value="CRISPR-assoc_Cas3_HD"/>
</dbReference>
<dbReference type="CDD" id="cd09641">
    <property type="entry name" value="Cas3''_I"/>
    <property type="match status" value="1"/>
</dbReference>
<dbReference type="EMBL" id="RCIY01000087">
    <property type="protein sequence ID" value="TGG78467.1"/>
    <property type="molecule type" value="Genomic_DNA"/>
</dbReference>
<proteinExistence type="inferred from homology"/>
<dbReference type="GO" id="GO:0046872">
    <property type="term" value="F:metal ion binding"/>
    <property type="evidence" value="ECO:0007669"/>
    <property type="project" value="UniProtKB-KW"/>
</dbReference>
<gene>
    <name evidence="11" type="primary">cas3</name>
    <name evidence="11" type="ORF">D8771_25040</name>
</gene>
<keyword evidence="3" id="KW-0540">Nuclease</keyword>
<dbReference type="Pfam" id="PF18395">
    <property type="entry name" value="Cas3_C"/>
    <property type="match status" value="1"/>
</dbReference>
<evidence type="ECO:0000256" key="6">
    <source>
        <dbReference type="ARBA" id="ARBA00022801"/>
    </source>
</evidence>
<evidence type="ECO:0000259" key="10">
    <source>
        <dbReference type="PROSITE" id="PS51643"/>
    </source>
</evidence>
<keyword evidence="4" id="KW-0479">Metal-binding</keyword>
<keyword evidence="7" id="KW-0347">Helicase</keyword>
<dbReference type="AlphaFoldDB" id="A0A8H1L9G8"/>
<comment type="similarity">
    <text evidence="2">In the central section; belongs to the CRISPR-associated helicase Cas3 family.</text>
</comment>
<dbReference type="InterPro" id="IPR038257">
    <property type="entry name" value="CRISPR-assoc_Cas3_HD_sf"/>
</dbReference>
<dbReference type="Gene3D" id="3.40.50.300">
    <property type="entry name" value="P-loop containing nucleotide triphosphate hydrolases"/>
    <property type="match status" value="2"/>
</dbReference>
<dbReference type="Pfam" id="PF22590">
    <property type="entry name" value="Cas3-like_C_2"/>
    <property type="match status" value="1"/>
</dbReference>
<dbReference type="PROSITE" id="PS51643">
    <property type="entry name" value="HD_CAS3"/>
    <property type="match status" value="1"/>
</dbReference>
<reference evidence="11 12" key="1">
    <citation type="submission" date="2018-10" db="EMBL/GenBank/DDBJ databases">
        <title>Isolation of pseudouridimycin from Streptomyces albus DSM 40763.</title>
        <authorList>
            <person name="Rosenqvist P."/>
            <person name="Metsae-Ketelae M."/>
            <person name="Virta P."/>
        </authorList>
    </citation>
    <scope>NUCLEOTIDE SEQUENCE [LARGE SCALE GENOMIC DNA]</scope>
    <source>
        <strain evidence="11 12">DSM 40763</strain>
    </source>
</reference>
<name>A0A8H1L9G8_9ACTN</name>
<dbReference type="InterPro" id="IPR050547">
    <property type="entry name" value="DEAD_box_RNA_helicases"/>
</dbReference>
<dbReference type="GO" id="GO:0051607">
    <property type="term" value="P:defense response to virus"/>
    <property type="evidence" value="ECO:0007669"/>
    <property type="project" value="UniProtKB-KW"/>
</dbReference>
<dbReference type="SUPFAM" id="SSF52540">
    <property type="entry name" value="P-loop containing nucleoside triphosphate hydrolases"/>
    <property type="match status" value="1"/>
</dbReference>
<dbReference type="GO" id="GO:0003723">
    <property type="term" value="F:RNA binding"/>
    <property type="evidence" value="ECO:0007669"/>
    <property type="project" value="TreeGrafter"/>
</dbReference>
<evidence type="ECO:0000313" key="12">
    <source>
        <dbReference type="Proteomes" id="UP000298111"/>
    </source>
</evidence>
<dbReference type="InterPro" id="IPR006474">
    <property type="entry name" value="Helicase_Cas3_CRISPR-ass_core"/>
</dbReference>
<keyword evidence="6" id="KW-0378">Hydrolase</keyword>
<dbReference type="Pfam" id="PF18019">
    <property type="entry name" value="Cas3_HD"/>
    <property type="match status" value="1"/>
</dbReference>
<comment type="caution">
    <text evidence="11">The sequence shown here is derived from an EMBL/GenBank/DDBJ whole genome shotgun (WGS) entry which is preliminary data.</text>
</comment>
<dbReference type="Proteomes" id="UP000298111">
    <property type="component" value="Unassembled WGS sequence"/>
</dbReference>
<dbReference type="PANTHER" id="PTHR47963:SF9">
    <property type="entry name" value="CRISPR-ASSOCIATED ENDONUCLEASE_HELICASE CAS3"/>
    <property type="match status" value="1"/>
</dbReference>
<dbReference type="NCBIfam" id="TIGR01596">
    <property type="entry name" value="cas3_HD"/>
    <property type="match status" value="1"/>
</dbReference>
<dbReference type="RefSeq" id="WP_135567471.1">
    <property type="nucleotide sequence ID" value="NZ_CP103061.1"/>
</dbReference>
<keyword evidence="9" id="KW-0051">Antiviral defense</keyword>
<dbReference type="InterPro" id="IPR041372">
    <property type="entry name" value="Cas3_C"/>
</dbReference>
<evidence type="ECO:0000256" key="3">
    <source>
        <dbReference type="ARBA" id="ARBA00022722"/>
    </source>
</evidence>
<keyword evidence="5" id="KW-0547">Nucleotide-binding</keyword>
<dbReference type="GO" id="GO:0016787">
    <property type="term" value="F:hydrolase activity"/>
    <property type="evidence" value="ECO:0007669"/>
    <property type="project" value="UniProtKB-KW"/>
</dbReference>
<comment type="similarity">
    <text evidence="1">In the N-terminal section; belongs to the CRISPR-associated nuclease Cas3-HD family.</text>
</comment>
<dbReference type="GO" id="GO:0004518">
    <property type="term" value="F:nuclease activity"/>
    <property type="evidence" value="ECO:0007669"/>
    <property type="project" value="UniProtKB-KW"/>
</dbReference>
<feature type="domain" description="HD Cas3-type" evidence="10">
    <location>
        <begin position="18"/>
        <end position="216"/>
    </location>
</feature>
<evidence type="ECO:0000256" key="7">
    <source>
        <dbReference type="ARBA" id="ARBA00022806"/>
    </source>
</evidence>
<evidence type="ECO:0000256" key="8">
    <source>
        <dbReference type="ARBA" id="ARBA00022840"/>
    </source>
</evidence>
<accession>A0A8H1L9G8</accession>
<dbReference type="InterPro" id="IPR027417">
    <property type="entry name" value="P-loop_NTPase"/>
</dbReference>
<evidence type="ECO:0000256" key="2">
    <source>
        <dbReference type="ARBA" id="ARBA00009046"/>
    </source>
</evidence>
<keyword evidence="8" id="KW-0067">ATP-binding</keyword>
<dbReference type="GeneID" id="75186064"/>
<evidence type="ECO:0000256" key="4">
    <source>
        <dbReference type="ARBA" id="ARBA00022723"/>
    </source>
</evidence>
<sequence length="925" mass="99146">MAGVGGGDLTPWGKALEERGVVYPLLFHLLDTAAIAAALWEEFLAAGQRARIAEGLGVSEGEARRLVAFWAGLHDVGKLSPGFQRCVPWAYEGVSAALRRDVGVVERMGHARASMFSVFGPLARLGYGTEGRRRGASALRVAEILGGHHGRFQNADPAVVGGERCVEGLGGESWEALRRDYVAVVHRQLGEPAAPRGVESPVAVVVTGLVILADWLASQEHYWVAKGVSGVSAAEHFGAALAGAGEVIAQAGLARVGLVRQSFARLHGVGEANPLQRSVMEELPGAVSGAGILVVTAAPGDGKTETALEAERVLSRAAGSCGVCFVLPTMATSDAMYKRVASVVARQSPGGGSAVTLTHSMAWLNEAYSDVDLASGSRVVSHEDGEGEWAVTRPGEWLRGSKRALLAQYAVGTFDQALLSVLPVRHNCLRLLGLTGKTFVVDEAHAYEPYERQLLQRLLSWLGWFRCPVVLLSATLPSQAADQLVRAYLRGAGHRKVRGESFSPGYPGWLFADAETARTTRMSGERRKEHQAYRAVRLAVEVKAVTHRSAGDAGRLAVIERELEPLLAGRGAAAVVCSTVADAQATYLHLRDRAGLRAGEELLLLHSQLPGQTREERAGVISRRLGRGGRGAGRMVVVATQVIEQSLDLDVDVVVSDLAPVSQLLQRAGRCWRHEHFWRGSGRPEEYRVRPGWCRGPRLVVLNPLGGRQEPPRHWGGVYPEYLLAATAEVLSGLPGGVVDVPQGIQSLVERVHVQVPEGAEEKRYAQYLQLQGEILGQEQVGRCAAVPPPWELTGLHAMHRETLDEVRAATRLGAESVRVVYCFRQADGVVTFDRAGQEPLPGQQAAGGLSAGDVRAVMRRTIPVRATYLSARGPEHAVPGPWAQQPLLGEVVLLVNEEPEDAGSVVAVGPVRFGLDPELGLVRQ</sequence>
<dbReference type="SMART" id="SM00490">
    <property type="entry name" value="HELICc"/>
    <property type="match status" value="1"/>
</dbReference>